<evidence type="ECO:0000313" key="12">
    <source>
        <dbReference type="Proteomes" id="UP001604277"/>
    </source>
</evidence>
<evidence type="ECO:0000256" key="9">
    <source>
        <dbReference type="ARBA" id="ARBA00066422"/>
    </source>
</evidence>
<proteinExistence type="inferred from homology"/>
<evidence type="ECO:0000256" key="5">
    <source>
        <dbReference type="ARBA" id="ARBA00022993"/>
    </source>
</evidence>
<organism evidence="11 12">
    <name type="scientific">Forsythia ovata</name>
    <dbReference type="NCBI Taxonomy" id="205694"/>
    <lineage>
        <taxon>Eukaryota</taxon>
        <taxon>Viridiplantae</taxon>
        <taxon>Streptophyta</taxon>
        <taxon>Embryophyta</taxon>
        <taxon>Tracheophyta</taxon>
        <taxon>Spermatophyta</taxon>
        <taxon>Magnoliopsida</taxon>
        <taxon>eudicotyledons</taxon>
        <taxon>Gunneridae</taxon>
        <taxon>Pentapetalae</taxon>
        <taxon>asterids</taxon>
        <taxon>lamiids</taxon>
        <taxon>Lamiales</taxon>
        <taxon>Oleaceae</taxon>
        <taxon>Forsythieae</taxon>
        <taxon>Forsythia</taxon>
    </lineage>
</organism>
<dbReference type="InterPro" id="IPR036551">
    <property type="entry name" value="Flavin_trans-like"/>
</dbReference>
<reference evidence="12" key="1">
    <citation type="submission" date="2024-07" db="EMBL/GenBank/DDBJ databases">
        <title>Two chromosome-level genome assemblies of Korean endemic species Abeliophyllum distichum and Forsythia ovata (Oleaceae).</title>
        <authorList>
            <person name="Jang H."/>
        </authorList>
    </citation>
    <scope>NUCLEOTIDE SEQUENCE [LARGE SCALE GENOMIC DNA]</scope>
</reference>
<keyword evidence="12" id="KW-1185">Reference proteome</keyword>
<evidence type="ECO:0000256" key="3">
    <source>
        <dbReference type="ARBA" id="ARBA00022643"/>
    </source>
</evidence>
<evidence type="ECO:0000313" key="11">
    <source>
        <dbReference type="EMBL" id="KAL2508062.1"/>
    </source>
</evidence>
<dbReference type="GO" id="GO:0004633">
    <property type="term" value="F:phosphopantothenoylcysteine decarboxylase activity"/>
    <property type="evidence" value="ECO:0007669"/>
    <property type="project" value="UniProtKB-EC"/>
</dbReference>
<evidence type="ECO:0000256" key="2">
    <source>
        <dbReference type="ARBA" id="ARBA00022604"/>
    </source>
</evidence>
<dbReference type="SUPFAM" id="SSF52507">
    <property type="entry name" value="Homo-oligomeric flavin-containing Cys decarboxylases, HFCD"/>
    <property type="match status" value="1"/>
</dbReference>
<keyword evidence="4" id="KW-0210">Decarboxylase</keyword>
<comment type="similarity">
    <text evidence="7">Belongs to the HFCD (homooligomeric flavin containing Cys decarboxylase) superfamily.</text>
</comment>
<keyword evidence="3" id="KW-0288">FMN</keyword>
<dbReference type="InterPro" id="IPR003382">
    <property type="entry name" value="Flavoprotein"/>
</dbReference>
<keyword evidence="4" id="KW-0456">Lyase</keyword>
<evidence type="ECO:0000256" key="8">
    <source>
        <dbReference type="ARBA" id="ARBA00060685"/>
    </source>
</evidence>
<sequence length="327" mass="37477">MQTVNTTRIEKEIQEIEDAIFNCMDIMNSEKNSEEIEDDNFNGMDNKNSESSETMNFSEEIENGLEFNLFESMNLINPEEIEDEVERRFNLFKNFDIIREPPYDHRFMEYKKDFSRVVEYSQHPNMELFQFNTAPNKPRILLAACGTVAATEFAKLCHCFAEWADVKAVVTQSSLHFVDRSSFPRNVRLYTDQDDWLTWRKVGDSVLHIELHRWAELMVIAPLSANTLGKIAGGLCDNLLTCIMRAWDYSKPIFVAPDMNPFMWNNSFTEQHLMVIDELGAALIPPEKKTLPSGDYGNGAMAELSIILSAVRIFLGSQAQSSRGKTP</sequence>
<evidence type="ECO:0000256" key="6">
    <source>
        <dbReference type="ARBA" id="ARBA00023016"/>
    </source>
</evidence>
<evidence type="ECO:0000256" key="1">
    <source>
        <dbReference type="ARBA" id="ARBA00001917"/>
    </source>
</evidence>
<keyword evidence="3" id="KW-0285">Flavoprotein</keyword>
<keyword evidence="6" id="KW-0346">Stress response</keyword>
<protein>
    <recommendedName>
        <fullName evidence="9">phosphopantothenoylcysteine decarboxylase</fullName>
        <ecNumber evidence="9">4.1.1.36</ecNumber>
    </recommendedName>
</protein>
<dbReference type="Proteomes" id="UP001604277">
    <property type="component" value="Unassembled WGS sequence"/>
</dbReference>
<dbReference type="AlphaFoldDB" id="A0ABD1T5Q7"/>
<evidence type="ECO:0000259" key="10">
    <source>
        <dbReference type="Pfam" id="PF02441"/>
    </source>
</evidence>
<evidence type="ECO:0000256" key="7">
    <source>
        <dbReference type="ARBA" id="ARBA00038350"/>
    </source>
</evidence>
<dbReference type="PANTHER" id="PTHR14359">
    <property type="entry name" value="HOMO-OLIGOMERIC FLAVIN CONTAINING CYS DECARBOXYLASE FAMILY"/>
    <property type="match status" value="1"/>
</dbReference>
<comment type="cofactor">
    <cofactor evidence="1">
        <name>FMN</name>
        <dbReference type="ChEBI" id="CHEBI:58210"/>
    </cofactor>
</comment>
<comment type="pathway">
    <text evidence="8">Cofactor biosynthesis; coenzyme A biosynthesis; CoA from (R)-pantothenate: step 3/5.</text>
</comment>
<gene>
    <name evidence="11" type="ORF">Fot_31709</name>
</gene>
<keyword evidence="5" id="KW-0173">Coenzyme A biosynthesis</keyword>
<dbReference type="EMBL" id="JBFOLJ010000009">
    <property type="protein sequence ID" value="KAL2508062.1"/>
    <property type="molecule type" value="Genomic_DNA"/>
</dbReference>
<dbReference type="GO" id="GO:0015937">
    <property type="term" value="P:coenzyme A biosynthetic process"/>
    <property type="evidence" value="ECO:0007669"/>
    <property type="project" value="UniProtKB-KW"/>
</dbReference>
<dbReference type="Gene3D" id="3.40.50.1950">
    <property type="entry name" value="Flavin prenyltransferase-like"/>
    <property type="match status" value="1"/>
</dbReference>
<keyword evidence="2" id="KW-0341">Growth regulation</keyword>
<name>A0ABD1T5Q7_9LAMI</name>
<dbReference type="Pfam" id="PF02441">
    <property type="entry name" value="Flavoprotein"/>
    <property type="match status" value="1"/>
</dbReference>
<comment type="caution">
    <text evidence="11">The sequence shown here is derived from an EMBL/GenBank/DDBJ whole genome shotgun (WGS) entry which is preliminary data.</text>
</comment>
<evidence type="ECO:0000256" key="4">
    <source>
        <dbReference type="ARBA" id="ARBA00022793"/>
    </source>
</evidence>
<feature type="domain" description="Flavoprotein" evidence="10">
    <location>
        <begin position="139"/>
        <end position="304"/>
    </location>
</feature>
<dbReference type="PANTHER" id="PTHR14359:SF6">
    <property type="entry name" value="PHOSPHOPANTOTHENOYLCYSTEINE DECARBOXYLASE"/>
    <property type="match status" value="1"/>
</dbReference>
<dbReference type="FunFam" id="3.40.50.1950:FF:000004">
    <property type="entry name" value="Phosphopantothenoylcysteine decarboxylase"/>
    <property type="match status" value="1"/>
</dbReference>
<dbReference type="EC" id="4.1.1.36" evidence="9"/>
<accession>A0ABD1T5Q7</accession>